<proteinExistence type="predicted"/>
<protein>
    <submittedName>
        <fullName evidence="2">Uncharacterized protein</fullName>
    </submittedName>
</protein>
<name>A0A2R3Z576_9FLAO</name>
<reference evidence="3" key="1">
    <citation type="submission" date="2018-03" db="EMBL/GenBank/DDBJ databases">
        <title>Gramella fulva sp. nov., isolated from a dry surface of tidal flat.</title>
        <authorList>
            <person name="Hwang S.H."/>
            <person name="Hwang W.M."/>
            <person name="Kang K."/>
            <person name="Ahn T.-Y."/>
        </authorList>
    </citation>
    <scope>NUCLEOTIDE SEQUENCE [LARGE SCALE GENOMIC DNA]</scope>
    <source>
        <strain evidence="3">SH35</strain>
    </source>
</reference>
<dbReference type="KEGG" id="grs:C7S20_09070"/>
<gene>
    <name evidence="2" type="ORF">C7S20_09070</name>
</gene>
<dbReference type="AlphaFoldDB" id="A0A2R3Z576"/>
<evidence type="ECO:0000313" key="3">
    <source>
        <dbReference type="Proteomes" id="UP000241507"/>
    </source>
</evidence>
<organism evidence="2 3">
    <name type="scientific">Christiangramia fulva</name>
    <dbReference type="NCBI Taxonomy" id="2126553"/>
    <lineage>
        <taxon>Bacteria</taxon>
        <taxon>Pseudomonadati</taxon>
        <taxon>Bacteroidota</taxon>
        <taxon>Flavobacteriia</taxon>
        <taxon>Flavobacteriales</taxon>
        <taxon>Flavobacteriaceae</taxon>
        <taxon>Christiangramia</taxon>
    </lineage>
</organism>
<feature type="transmembrane region" description="Helical" evidence="1">
    <location>
        <begin position="21"/>
        <end position="42"/>
    </location>
</feature>
<dbReference type="RefSeq" id="WP_107012187.1">
    <property type="nucleotide sequence ID" value="NZ_CP028136.1"/>
</dbReference>
<accession>A0A2R3Z576</accession>
<keyword evidence="1" id="KW-0472">Membrane</keyword>
<dbReference type="OrthoDB" id="821805at2"/>
<sequence>MIKFFRNIRRNLIDKSRFSSYLLYAIGEIILVVIGILIALQVNEWNEGRRLKKLEISYYENLLVDLQKDSLEYGSKWKNANYNQYKLQNILNFIDNDYKINNTTIKPTEWRRNLVFTDTSALMLSLSQAGFVQFPKIFENTITDLRSTGNIKLLSNDSLKNEIIIYYNKEKIYEDWNASYLPTRTQVDMMVNKILPLAARIGYTNPDDKEFKKSLQIGKKYDEFLKNIQNSPDLKTKIKGMYHIQARITMQCEQRDKDREKLAQAIEYELRRLKKT</sequence>
<evidence type="ECO:0000256" key="1">
    <source>
        <dbReference type="SAM" id="Phobius"/>
    </source>
</evidence>
<dbReference type="Proteomes" id="UP000241507">
    <property type="component" value="Chromosome"/>
</dbReference>
<keyword evidence="3" id="KW-1185">Reference proteome</keyword>
<keyword evidence="1" id="KW-0812">Transmembrane</keyword>
<keyword evidence="1" id="KW-1133">Transmembrane helix</keyword>
<dbReference type="EMBL" id="CP028136">
    <property type="protein sequence ID" value="AVR45409.1"/>
    <property type="molecule type" value="Genomic_DNA"/>
</dbReference>
<evidence type="ECO:0000313" key="2">
    <source>
        <dbReference type="EMBL" id="AVR45409.1"/>
    </source>
</evidence>